<evidence type="ECO:0000313" key="1">
    <source>
        <dbReference type="EMBL" id="CBN79477.1"/>
    </source>
</evidence>
<dbReference type="InParanoid" id="D8LJE4"/>
<sequence>MCQAPSFLAVYLTAPRGQTQPTGFAATDNSGATSAPIAGGRRASASIAVSLPEQLSISKGSGGAWSSLETGSTGLRKLQADECPPCETMFGKLNGAQQHVELQLRGEPKSGTSFMFEWAVNALMVTCEELGRLYGEGTCTFRWRGFFSRRKQKPVSPETALVDMKEVFFVFKPNRQHGRSSAGGPSASPCPCSTVDKVSIMVSSLFKHDLPVPPSCPWQHVDNVTPENKGCTTVNGRRVGNYTDTVECLQQHPCRIVDDRIQMLILRDPRAVAVSSFFHLKTHHHPFWKHLTDESVDSFVLRMLPTICHFIHLRYLVLHEKLGGKTVEFTYDESLADPLQWHQRWLSSVGLTPPPGVVLQATNTSLRREYGFAGKGVDKHPGGKEATEKRTWEDEISHDVAEQLEGICREWLPPVLLEKFGIGAPP</sequence>
<proteinExistence type="predicted"/>
<dbReference type="Gene3D" id="3.40.50.300">
    <property type="entry name" value="P-loop containing nucleotide triphosphate hydrolases"/>
    <property type="match status" value="1"/>
</dbReference>
<dbReference type="OrthoDB" id="10397615at2759"/>
<gene>
    <name evidence="1" type="ORF">Esi_0254_0001</name>
</gene>
<accession>D8LJE4</accession>
<organism evidence="1 2">
    <name type="scientific">Ectocarpus siliculosus</name>
    <name type="common">Brown alga</name>
    <name type="synonym">Conferva siliculosa</name>
    <dbReference type="NCBI Taxonomy" id="2880"/>
    <lineage>
        <taxon>Eukaryota</taxon>
        <taxon>Sar</taxon>
        <taxon>Stramenopiles</taxon>
        <taxon>Ochrophyta</taxon>
        <taxon>PX clade</taxon>
        <taxon>Phaeophyceae</taxon>
        <taxon>Ectocarpales</taxon>
        <taxon>Ectocarpaceae</taxon>
        <taxon>Ectocarpus</taxon>
    </lineage>
</organism>
<protein>
    <recommendedName>
        <fullName evidence="3">Sulfotransferase domain-containing protein</fullName>
    </recommendedName>
</protein>
<evidence type="ECO:0000313" key="2">
    <source>
        <dbReference type="Proteomes" id="UP000002630"/>
    </source>
</evidence>
<reference evidence="1 2" key="1">
    <citation type="journal article" date="2010" name="Nature">
        <title>The Ectocarpus genome and the independent evolution of multicellularity in brown algae.</title>
        <authorList>
            <person name="Cock J.M."/>
            <person name="Sterck L."/>
            <person name="Rouze P."/>
            <person name="Scornet D."/>
            <person name="Allen A.E."/>
            <person name="Amoutzias G."/>
            <person name="Anthouard V."/>
            <person name="Artiguenave F."/>
            <person name="Aury J.M."/>
            <person name="Badger J.H."/>
            <person name="Beszteri B."/>
            <person name="Billiau K."/>
            <person name="Bonnet E."/>
            <person name="Bothwell J.H."/>
            <person name="Bowler C."/>
            <person name="Boyen C."/>
            <person name="Brownlee C."/>
            <person name="Carrano C.J."/>
            <person name="Charrier B."/>
            <person name="Cho G.Y."/>
            <person name="Coelho S.M."/>
            <person name="Collen J."/>
            <person name="Corre E."/>
            <person name="Da Silva C."/>
            <person name="Delage L."/>
            <person name="Delaroque N."/>
            <person name="Dittami S.M."/>
            <person name="Doulbeau S."/>
            <person name="Elias M."/>
            <person name="Farnham G."/>
            <person name="Gachon C.M."/>
            <person name="Gschloessl B."/>
            <person name="Heesch S."/>
            <person name="Jabbari K."/>
            <person name="Jubin C."/>
            <person name="Kawai H."/>
            <person name="Kimura K."/>
            <person name="Kloareg B."/>
            <person name="Kupper F.C."/>
            <person name="Lang D."/>
            <person name="Le Bail A."/>
            <person name="Leblanc C."/>
            <person name="Lerouge P."/>
            <person name="Lohr M."/>
            <person name="Lopez P.J."/>
            <person name="Martens C."/>
            <person name="Maumus F."/>
            <person name="Michel G."/>
            <person name="Miranda-Saavedra D."/>
            <person name="Morales J."/>
            <person name="Moreau H."/>
            <person name="Motomura T."/>
            <person name="Nagasato C."/>
            <person name="Napoli C.A."/>
            <person name="Nelson D.R."/>
            <person name="Nyvall-Collen P."/>
            <person name="Peters A.F."/>
            <person name="Pommier C."/>
            <person name="Potin P."/>
            <person name="Poulain J."/>
            <person name="Quesneville H."/>
            <person name="Read B."/>
            <person name="Rensing S.A."/>
            <person name="Ritter A."/>
            <person name="Rousvoal S."/>
            <person name="Samanta M."/>
            <person name="Samson G."/>
            <person name="Schroeder D.C."/>
            <person name="Segurens B."/>
            <person name="Strittmatter M."/>
            <person name="Tonon T."/>
            <person name="Tregear J.W."/>
            <person name="Valentin K."/>
            <person name="von Dassow P."/>
            <person name="Yamagishi T."/>
            <person name="Van de Peer Y."/>
            <person name="Wincker P."/>
        </authorList>
    </citation>
    <scope>NUCLEOTIDE SEQUENCE [LARGE SCALE GENOMIC DNA]</scope>
    <source>
        <strain evidence="2">Ec32 / CCAP1310/4</strain>
    </source>
</reference>
<evidence type="ECO:0008006" key="3">
    <source>
        <dbReference type="Google" id="ProtNLM"/>
    </source>
</evidence>
<dbReference type="EMBL" id="FN649760">
    <property type="protein sequence ID" value="CBN79477.1"/>
    <property type="molecule type" value="Genomic_DNA"/>
</dbReference>
<dbReference type="SUPFAM" id="SSF52540">
    <property type="entry name" value="P-loop containing nucleoside triphosphate hydrolases"/>
    <property type="match status" value="1"/>
</dbReference>
<dbReference type="InterPro" id="IPR027417">
    <property type="entry name" value="P-loop_NTPase"/>
</dbReference>
<name>D8LJE4_ECTSI</name>
<keyword evidence="2" id="KW-1185">Reference proteome</keyword>
<dbReference type="Proteomes" id="UP000002630">
    <property type="component" value="Unassembled WGS sequence"/>
</dbReference>
<dbReference type="AlphaFoldDB" id="D8LJE4"/>